<dbReference type="Proteomes" id="UP001516400">
    <property type="component" value="Unassembled WGS sequence"/>
</dbReference>
<organism evidence="1 2">
    <name type="scientific">Cryptolaemus montrouzieri</name>
    <dbReference type="NCBI Taxonomy" id="559131"/>
    <lineage>
        <taxon>Eukaryota</taxon>
        <taxon>Metazoa</taxon>
        <taxon>Ecdysozoa</taxon>
        <taxon>Arthropoda</taxon>
        <taxon>Hexapoda</taxon>
        <taxon>Insecta</taxon>
        <taxon>Pterygota</taxon>
        <taxon>Neoptera</taxon>
        <taxon>Endopterygota</taxon>
        <taxon>Coleoptera</taxon>
        <taxon>Polyphaga</taxon>
        <taxon>Cucujiformia</taxon>
        <taxon>Coccinelloidea</taxon>
        <taxon>Coccinellidae</taxon>
        <taxon>Scymninae</taxon>
        <taxon>Scymnini</taxon>
        <taxon>Cryptolaemus</taxon>
    </lineage>
</organism>
<proteinExistence type="predicted"/>
<dbReference type="EMBL" id="JABFTP020000165">
    <property type="protein sequence ID" value="KAL3283972.1"/>
    <property type="molecule type" value="Genomic_DNA"/>
</dbReference>
<accession>A0ABD2NZ33</accession>
<evidence type="ECO:0000313" key="1">
    <source>
        <dbReference type="EMBL" id="KAL3283972.1"/>
    </source>
</evidence>
<evidence type="ECO:0000313" key="2">
    <source>
        <dbReference type="Proteomes" id="UP001516400"/>
    </source>
</evidence>
<name>A0ABD2NZ33_9CUCU</name>
<gene>
    <name evidence="1" type="ORF">HHI36_018143</name>
</gene>
<keyword evidence="2" id="KW-1185">Reference proteome</keyword>
<sequence>MSAHILKEVKLDLISKDWDYDSVDDITLKKLSNTITQMKKKASGDELLSVALLKSLFLVIGYPLLNFVNSSLRTAELPTDLKCSIIVPVPEVNAPKGGFQADQILEIIVYEHLIKC</sequence>
<dbReference type="AlphaFoldDB" id="A0ABD2NZ33"/>
<reference evidence="1 2" key="1">
    <citation type="journal article" date="2021" name="BMC Biol.">
        <title>Horizontally acquired antibacterial genes associated with adaptive radiation of ladybird beetles.</title>
        <authorList>
            <person name="Li H.S."/>
            <person name="Tang X.F."/>
            <person name="Huang Y.H."/>
            <person name="Xu Z.Y."/>
            <person name="Chen M.L."/>
            <person name="Du X.Y."/>
            <person name="Qiu B.Y."/>
            <person name="Chen P.T."/>
            <person name="Zhang W."/>
            <person name="Slipinski A."/>
            <person name="Escalona H.E."/>
            <person name="Waterhouse R.M."/>
            <person name="Zwick A."/>
            <person name="Pang H."/>
        </authorList>
    </citation>
    <scope>NUCLEOTIDE SEQUENCE [LARGE SCALE GENOMIC DNA]</scope>
    <source>
        <strain evidence="1">SYSU2018</strain>
    </source>
</reference>
<protein>
    <submittedName>
        <fullName evidence="1">Uncharacterized protein</fullName>
    </submittedName>
</protein>
<comment type="caution">
    <text evidence="1">The sequence shown here is derived from an EMBL/GenBank/DDBJ whole genome shotgun (WGS) entry which is preliminary data.</text>
</comment>